<accession>A0A3P7EC49</accession>
<organism evidence="1 2">
    <name type="scientific">Wuchereria bancrofti</name>
    <dbReference type="NCBI Taxonomy" id="6293"/>
    <lineage>
        <taxon>Eukaryota</taxon>
        <taxon>Metazoa</taxon>
        <taxon>Ecdysozoa</taxon>
        <taxon>Nematoda</taxon>
        <taxon>Chromadorea</taxon>
        <taxon>Rhabditida</taxon>
        <taxon>Spirurina</taxon>
        <taxon>Spiruromorpha</taxon>
        <taxon>Filarioidea</taxon>
        <taxon>Onchocercidae</taxon>
        <taxon>Wuchereria</taxon>
    </lineage>
</organism>
<reference evidence="1 2" key="1">
    <citation type="submission" date="2018-11" db="EMBL/GenBank/DDBJ databases">
        <authorList>
            <consortium name="Pathogen Informatics"/>
        </authorList>
    </citation>
    <scope>NUCLEOTIDE SEQUENCE [LARGE SCALE GENOMIC DNA]</scope>
</reference>
<dbReference type="InParanoid" id="A0A3P7EC49"/>
<proteinExistence type="predicted"/>
<protein>
    <submittedName>
        <fullName evidence="1">Uncharacterized protein</fullName>
    </submittedName>
</protein>
<evidence type="ECO:0000313" key="1">
    <source>
        <dbReference type="EMBL" id="VDM18873.1"/>
    </source>
</evidence>
<dbReference type="EMBL" id="UYWW01012151">
    <property type="protein sequence ID" value="VDM18873.1"/>
    <property type="molecule type" value="Genomic_DNA"/>
</dbReference>
<evidence type="ECO:0000313" key="2">
    <source>
        <dbReference type="Proteomes" id="UP000270924"/>
    </source>
</evidence>
<keyword evidence="2" id="KW-1185">Reference proteome</keyword>
<gene>
    <name evidence="1" type="ORF">WBA_LOCUS10174</name>
</gene>
<dbReference type="AlphaFoldDB" id="A0A3P7EC49"/>
<name>A0A3P7EC49_WUCBA</name>
<sequence length="79" mass="8878">MKCLPTASNPGTLAIPTRSRASNAHKRLTLARELHHVQQITLVTAQYRMMETHRFIYCGREMSGRAGFSVCWGGLLYNA</sequence>
<dbReference type="Proteomes" id="UP000270924">
    <property type="component" value="Unassembled WGS sequence"/>
</dbReference>